<reference evidence="1 2" key="1">
    <citation type="submission" date="2023-09" db="EMBL/GenBank/DDBJ databases">
        <authorList>
            <person name="Wang M."/>
        </authorList>
    </citation>
    <scope>NUCLEOTIDE SEQUENCE [LARGE SCALE GENOMIC DNA]</scope>
    <source>
        <strain evidence="1">GT-2023</strain>
        <tissue evidence="1">Liver</tissue>
    </source>
</reference>
<keyword evidence="2" id="KW-1185">Reference proteome</keyword>
<dbReference type="Proteomes" id="UP001558613">
    <property type="component" value="Unassembled WGS sequence"/>
</dbReference>
<comment type="caution">
    <text evidence="1">The sequence shown here is derived from an EMBL/GenBank/DDBJ whole genome shotgun (WGS) entry which is preliminary data.</text>
</comment>
<organism evidence="1 2">
    <name type="scientific">Cirrhinus molitorella</name>
    <name type="common">mud carp</name>
    <dbReference type="NCBI Taxonomy" id="172907"/>
    <lineage>
        <taxon>Eukaryota</taxon>
        <taxon>Metazoa</taxon>
        <taxon>Chordata</taxon>
        <taxon>Craniata</taxon>
        <taxon>Vertebrata</taxon>
        <taxon>Euteleostomi</taxon>
        <taxon>Actinopterygii</taxon>
        <taxon>Neopterygii</taxon>
        <taxon>Teleostei</taxon>
        <taxon>Ostariophysi</taxon>
        <taxon>Cypriniformes</taxon>
        <taxon>Cyprinidae</taxon>
        <taxon>Labeoninae</taxon>
        <taxon>Labeonini</taxon>
        <taxon>Cirrhinus</taxon>
    </lineage>
</organism>
<protein>
    <submittedName>
        <fullName evidence="1">Uncharacterized protein</fullName>
    </submittedName>
</protein>
<gene>
    <name evidence="1" type="ORF">QQF64_031270</name>
</gene>
<sequence>MMERQDRSRISRALIKFNSVCLSIITRPHLLSVVAPRPYLCRSDPERTAKELKMRSCTLEKTYCCFPSSVNKVRQTFIWSVDASPSFI</sequence>
<evidence type="ECO:0000313" key="2">
    <source>
        <dbReference type="Proteomes" id="UP001558613"/>
    </source>
</evidence>
<dbReference type="EMBL" id="JAYMGO010000008">
    <property type="protein sequence ID" value="KAL1268981.1"/>
    <property type="molecule type" value="Genomic_DNA"/>
</dbReference>
<proteinExistence type="predicted"/>
<accession>A0ABR3MWL0</accession>
<name>A0ABR3MWL0_9TELE</name>
<evidence type="ECO:0000313" key="1">
    <source>
        <dbReference type="EMBL" id="KAL1268981.1"/>
    </source>
</evidence>